<dbReference type="EMBL" id="AP018553">
    <property type="protein sequence ID" value="BBD72907.1"/>
    <property type="molecule type" value="Genomic_DNA"/>
</dbReference>
<reference evidence="2" key="3">
    <citation type="journal article" date="2019" name="BMC Res. Notes">
        <title>Complete genome sequence of the Sulfodiicoccus acidiphilus strain HS-1T, the first crenarchaeon that lacks polB3, isolated from an acidic hot spring in Ohwaku-dani, Hakone, Japan.</title>
        <authorList>
            <person name="Sakai H.D."/>
            <person name="Kurosawa N."/>
        </authorList>
    </citation>
    <scope>NUCLEOTIDE SEQUENCE</scope>
    <source>
        <strain evidence="2">HS-1</strain>
    </source>
</reference>
<evidence type="ECO:0000256" key="1">
    <source>
        <dbReference type="SAM" id="Phobius"/>
    </source>
</evidence>
<keyword evidence="1" id="KW-1133">Transmembrane helix</keyword>
<gene>
    <name evidence="3" type="ORF">GCM10007116_02560</name>
    <name evidence="2" type="ORF">HS1genome_1296</name>
</gene>
<evidence type="ECO:0000313" key="4">
    <source>
        <dbReference type="Proteomes" id="UP000276741"/>
    </source>
</evidence>
<dbReference type="Pfam" id="PF05317">
    <property type="entry name" value="Thermopsin"/>
    <property type="match status" value="1"/>
</dbReference>
<name>A0A348B405_9CREN</name>
<evidence type="ECO:0000313" key="2">
    <source>
        <dbReference type="EMBL" id="BBD72907.1"/>
    </source>
</evidence>
<dbReference type="Proteomes" id="UP000276741">
    <property type="component" value="Chromosome"/>
</dbReference>
<dbReference type="InterPro" id="IPR007981">
    <property type="entry name" value="Peptidase_A5"/>
</dbReference>
<reference evidence="3" key="1">
    <citation type="journal article" date="2014" name="Int. J. Syst. Evol. Microbiol.">
        <title>Complete genome sequence of Corynebacterium casei LMG S-19264T (=DSM 44701T), isolated from a smear-ripened cheese.</title>
        <authorList>
            <consortium name="US DOE Joint Genome Institute (JGI-PGF)"/>
            <person name="Walter F."/>
            <person name="Albersmeier A."/>
            <person name="Kalinowski J."/>
            <person name="Ruckert C."/>
        </authorList>
    </citation>
    <scope>NUCLEOTIDE SEQUENCE</scope>
    <source>
        <strain evidence="3">JCM 31740</strain>
    </source>
</reference>
<dbReference type="EMBL" id="BMQS01000002">
    <property type="protein sequence ID" value="GGT88100.1"/>
    <property type="molecule type" value="Genomic_DNA"/>
</dbReference>
<proteinExistence type="predicted"/>
<feature type="transmembrane region" description="Helical" evidence="1">
    <location>
        <begin position="389"/>
        <end position="407"/>
    </location>
</feature>
<dbReference type="AlphaFoldDB" id="A0A348B405"/>
<evidence type="ECO:0000313" key="3">
    <source>
        <dbReference type="EMBL" id="GGT88100.1"/>
    </source>
</evidence>
<keyword evidence="4" id="KW-1185">Reference proteome</keyword>
<accession>A0A348B405</accession>
<keyword evidence="1" id="KW-0812">Transmembrane</keyword>
<organism evidence="2 4">
    <name type="scientific">Sulfodiicoccus acidiphilus</name>
    <dbReference type="NCBI Taxonomy" id="1670455"/>
    <lineage>
        <taxon>Archaea</taxon>
        <taxon>Thermoproteota</taxon>
        <taxon>Thermoprotei</taxon>
        <taxon>Sulfolobales</taxon>
        <taxon>Sulfolobaceae</taxon>
        <taxon>Sulfodiicoccus</taxon>
    </lineage>
</organism>
<keyword evidence="1" id="KW-0472">Membrane</keyword>
<protein>
    <submittedName>
        <fullName evidence="2">Thermopsin</fullName>
    </submittedName>
</protein>
<reference evidence="4" key="2">
    <citation type="submission" date="2018-04" db="EMBL/GenBank/DDBJ databases">
        <title>Complete genome sequence of Sulfodiicoccus acidiphilus strain HS-1.</title>
        <authorList>
            <person name="Sakai H.D."/>
            <person name="Kurosawa N."/>
        </authorList>
    </citation>
    <scope>NUCLEOTIDE SEQUENCE [LARGE SCALE GENOMIC DNA]</scope>
    <source>
        <strain evidence="4">HS-1</strain>
    </source>
</reference>
<dbReference type="Proteomes" id="UP000616143">
    <property type="component" value="Unassembled WGS sequence"/>
</dbReference>
<sequence>MAAFFATAQTVQAFPMGISTFSLTSVTSTPYVIGVVKVDSLSIGQDVLPSGSYIGSGNASLQLNAVMEGRFWAQDVALFHEVSPNSFEVTMVVNFWNFSGPVSFPGNKSTYQGLGVLCYVGPTFTVSTPFNISLFMNSSGGLKFGYIYAGARHVFFELPTIGNFTVGGLSVVGVPNDLEFVWGGPGGGSVAQMSISATETLYYWTGGRLVEPPVAFSTGFDTAEAVEGVYEVANLTELFSPSVSQTAGPDDQEVLWPVPPTMILNYSSNTALVALSLNGRPLPYQEVELETITITGPKVEYEEYTSPQGVAVFNQVNSSLFVTVFPGNYTLAPTFSVSSPGLSSFFHSLTHGYQSLTSFLKSYNYNHALKSFFRGFKYEQTTNYSPTELLALYVGALAVGVVLAVVLKERHE</sequence>
<reference evidence="3" key="4">
    <citation type="submission" date="2020-09" db="EMBL/GenBank/DDBJ databases">
        <authorList>
            <person name="Sun Q."/>
            <person name="Ohkuma M."/>
        </authorList>
    </citation>
    <scope>NUCLEOTIDE SEQUENCE</scope>
    <source>
        <strain evidence="3">JCM 31740</strain>
    </source>
</reference>
<dbReference type="KEGG" id="sacd:HS1genome_1296"/>